<evidence type="ECO:0000313" key="3">
    <source>
        <dbReference type="EMBL" id="EKF26119.1"/>
    </source>
</evidence>
<reference evidence="3 4" key="1">
    <citation type="journal article" date="2012" name="BMC Genomics">
        <title>Comparative genomic analysis of human infective Trypanosoma cruzi lineages with the bat-restricted subspecies T. cruzi marinkellei.</title>
        <authorList>
            <person name="Franzen O."/>
            <person name="Talavera-Lopez C."/>
            <person name="Ochaya S."/>
            <person name="Butler C.E."/>
            <person name="Messenger L.A."/>
            <person name="Lewis M.D."/>
            <person name="Llewellyn M.S."/>
            <person name="Marinkelle C.J."/>
            <person name="Tyler K.M."/>
            <person name="Miles M.A."/>
            <person name="Andersson B."/>
        </authorList>
    </citation>
    <scope>NUCLEOTIDE SEQUENCE [LARGE SCALE GENOMIC DNA]</scope>
    <source>
        <strain evidence="3 4">B7</strain>
    </source>
</reference>
<feature type="region of interest" description="Disordered" evidence="1">
    <location>
        <begin position="169"/>
        <end position="191"/>
    </location>
</feature>
<dbReference type="AlphaFoldDB" id="K2MK92"/>
<accession>K2MK92</accession>
<feature type="transmembrane region" description="Helical" evidence="2">
    <location>
        <begin position="6"/>
        <end position="27"/>
    </location>
</feature>
<name>K2MK92_TRYCR</name>
<evidence type="ECO:0000313" key="4">
    <source>
        <dbReference type="Proteomes" id="UP000007350"/>
    </source>
</evidence>
<evidence type="ECO:0000256" key="1">
    <source>
        <dbReference type="SAM" id="MobiDB-lite"/>
    </source>
</evidence>
<keyword evidence="4" id="KW-1185">Reference proteome</keyword>
<keyword evidence="2" id="KW-1133">Transmembrane helix</keyword>
<organism evidence="3 4">
    <name type="scientific">Trypanosoma cruzi marinkellei</name>
    <dbReference type="NCBI Taxonomy" id="85056"/>
    <lineage>
        <taxon>Eukaryota</taxon>
        <taxon>Discoba</taxon>
        <taxon>Euglenozoa</taxon>
        <taxon>Kinetoplastea</taxon>
        <taxon>Metakinetoplastina</taxon>
        <taxon>Trypanosomatida</taxon>
        <taxon>Trypanosomatidae</taxon>
        <taxon>Trypanosoma</taxon>
        <taxon>Schizotrypanum</taxon>
    </lineage>
</organism>
<proteinExistence type="predicted"/>
<sequence length="229" mass="25515">MCTNDFFFSLFIFIFIFIPDLFICVEVRGQRGGRRKKNVMETSGVQRVPAVLLLREELRLMDDFIRGGGRRRVYRHHLFFRALLALRMALEKQILPHFAQRGATPPPPQGAITRLLALAVRCGEAAAVELSVSRIDTVSLAALALAISSRVGCLLGALSSREQDVFSGLAPAEGANNNNNNKKKKGKKREGMNFIVMRPRCRQKRSRSPEGVMSLQRPTIGCVIEAALH</sequence>
<dbReference type="EMBL" id="AHKC01022100">
    <property type="protein sequence ID" value="EKF26119.1"/>
    <property type="molecule type" value="Genomic_DNA"/>
</dbReference>
<keyword evidence="2" id="KW-0812">Transmembrane</keyword>
<protein>
    <submittedName>
        <fullName evidence="3">Uncharacterized protein</fullName>
    </submittedName>
</protein>
<evidence type="ECO:0000256" key="2">
    <source>
        <dbReference type="SAM" id="Phobius"/>
    </source>
</evidence>
<gene>
    <name evidence="3" type="ORF">MOQ_010204</name>
</gene>
<dbReference type="Proteomes" id="UP000007350">
    <property type="component" value="Unassembled WGS sequence"/>
</dbReference>
<keyword evidence="2" id="KW-0472">Membrane</keyword>
<comment type="caution">
    <text evidence="3">The sequence shown here is derived from an EMBL/GenBank/DDBJ whole genome shotgun (WGS) entry which is preliminary data.</text>
</comment>
<dbReference type="OrthoDB" id="252158at2759"/>